<dbReference type="InterPro" id="IPR034600">
    <property type="entry name" value="Ribosomal_bL31m"/>
</dbReference>
<accession>A0A2T9ZKE6</accession>
<evidence type="ECO:0000313" key="4">
    <source>
        <dbReference type="EMBL" id="PVV05032.1"/>
    </source>
</evidence>
<feature type="domain" description="Ribosomal protein bL31m N-terminal" evidence="3">
    <location>
        <begin position="36"/>
        <end position="76"/>
    </location>
</feature>
<dbReference type="Proteomes" id="UP000245609">
    <property type="component" value="Unassembled WGS sequence"/>
</dbReference>
<dbReference type="AlphaFoldDB" id="A0A2T9ZKE6"/>
<dbReference type="InterPro" id="IPR048874">
    <property type="entry name" value="Ribosomal_bL31m_N"/>
</dbReference>
<sequence length="104" mass="11954">MKPSNLLQRIKPMSKIWRPRSADYDKLKVPVFNPAPEIFYQRVVLSDGSTFLVKSTSPRAVVKLSKDTKNHPLWNPKMKRNLSDEGGILSKFTSKFGDLDYEDI</sequence>
<keyword evidence="1" id="KW-0689">Ribosomal protein</keyword>
<dbReference type="InterPro" id="IPR034704">
    <property type="entry name" value="Ribosomal_bL28/bL31-like_sf"/>
</dbReference>
<name>A0A2T9ZKE6_9FUNG</name>
<dbReference type="PANTHER" id="PTHR28174">
    <property type="entry name" value="54S RIBOSOMAL PROTEIN L36, MITOCHONDRIAL"/>
    <property type="match status" value="1"/>
</dbReference>
<dbReference type="Gene3D" id="6.20.130.10">
    <property type="match status" value="1"/>
</dbReference>
<dbReference type="Pfam" id="PF21492">
    <property type="entry name" value="bL31_N"/>
    <property type="match status" value="1"/>
</dbReference>
<evidence type="ECO:0000256" key="1">
    <source>
        <dbReference type="ARBA" id="ARBA00022980"/>
    </source>
</evidence>
<dbReference type="EMBL" id="MBFS01000047">
    <property type="protein sequence ID" value="PVV05032.1"/>
    <property type="molecule type" value="Genomic_DNA"/>
</dbReference>
<dbReference type="PANTHER" id="PTHR28174:SF1">
    <property type="entry name" value="LARGE RIBOSOMAL SUBUNIT PROTEIN BL31M"/>
    <property type="match status" value="1"/>
</dbReference>
<dbReference type="GO" id="GO:0003735">
    <property type="term" value="F:structural constituent of ribosome"/>
    <property type="evidence" value="ECO:0007669"/>
    <property type="project" value="InterPro"/>
</dbReference>
<keyword evidence="2" id="KW-0687">Ribonucleoprotein</keyword>
<evidence type="ECO:0000313" key="5">
    <source>
        <dbReference type="Proteomes" id="UP000245609"/>
    </source>
</evidence>
<dbReference type="SUPFAM" id="SSF143800">
    <property type="entry name" value="L28p-like"/>
    <property type="match status" value="1"/>
</dbReference>
<dbReference type="OrthoDB" id="5587740at2759"/>
<comment type="caution">
    <text evidence="4">The sequence shown here is derived from an EMBL/GenBank/DDBJ whole genome shotgun (WGS) entry which is preliminary data.</text>
</comment>
<evidence type="ECO:0000256" key="2">
    <source>
        <dbReference type="ARBA" id="ARBA00023274"/>
    </source>
</evidence>
<protein>
    <recommendedName>
        <fullName evidence="3">Ribosomal protein bL31m N-terminal domain-containing protein</fullName>
    </recommendedName>
</protein>
<proteinExistence type="predicted"/>
<keyword evidence="5" id="KW-1185">Reference proteome</keyword>
<dbReference type="GO" id="GO:0032543">
    <property type="term" value="P:mitochondrial translation"/>
    <property type="evidence" value="ECO:0007669"/>
    <property type="project" value="InterPro"/>
</dbReference>
<dbReference type="GO" id="GO:0005762">
    <property type="term" value="C:mitochondrial large ribosomal subunit"/>
    <property type="evidence" value="ECO:0007669"/>
    <property type="project" value="InterPro"/>
</dbReference>
<evidence type="ECO:0000259" key="3">
    <source>
        <dbReference type="Pfam" id="PF21492"/>
    </source>
</evidence>
<reference evidence="4 5" key="1">
    <citation type="journal article" date="2018" name="MBio">
        <title>Comparative Genomics Reveals the Core Gene Toolbox for the Fungus-Insect Symbiosis.</title>
        <authorList>
            <person name="Wang Y."/>
            <person name="Stata M."/>
            <person name="Wang W."/>
            <person name="Stajich J.E."/>
            <person name="White M.M."/>
            <person name="Moncalvo J.M."/>
        </authorList>
    </citation>
    <scope>NUCLEOTIDE SEQUENCE [LARGE SCALE GENOMIC DNA]</scope>
    <source>
        <strain evidence="4 5">SC-DP-2</strain>
    </source>
</reference>
<gene>
    <name evidence="4" type="ORF">BB560_000447</name>
</gene>
<organism evidence="4 5">
    <name type="scientific">Smittium megazygosporum</name>
    <dbReference type="NCBI Taxonomy" id="133381"/>
    <lineage>
        <taxon>Eukaryota</taxon>
        <taxon>Fungi</taxon>
        <taxon>Fungi incertae sedis</taxon>
        <taxon>Zoopagomycota</taxon>
        <taxon>Kickxellomycotina</taxon>
        <taxon>Harpellomycetes</taxon>
        <taxon>Harpellales</taxon>
        <taxon>Legeriomycetaceae</taxon>
        <taxon>Smittium</taxon>
    </lineage>
</organism>
<dbReference type="STRING" id="133381.A0A2T9ZKE6"/>